<sequence length="700" mass="77040">MSELEDRFVRRGLWTNIDKGPVMGRTITTDTRSGTFIIALLAVFTTLGMTHLFHLSTFIYHQVRANGKPLDGLFRQQQALLRTLPGPGSLVTDSIKLWFSWRHKSKRPLLRSLPQASLAFTFAMASLAASIFSSYVVSTTDLDVLIESSSCGYLDLIQGDQWGGSRQIAYTDSVFGLAEQYVEDCYTNKSSLPVRCKNLARPRIDFTTEIVPCPFHDDFCASPAVAFDSGLFDLSTAYGLNLKDEDGVKHRKRTTCATLPTEGRIERRNISGGDVQLAARPPFPGEEYLRYMYGTTSFDTGGRKNMTFGLSLVESNVTNTFLLTTIMHLAMLGKESPFQTLPEMSRPKDDVLVALVAKNSVRYGQPVDDPLFAAHKPIVHYDLGTAENVTWYYSDVPATALGCVVQRQWCIKDGKNGDQCTELAGFPESPVIPELKNASDVQKSILKVSLVASILFDYTNKGGGLKASDYVDTGGRVMSHPDNLWLRELSTWESHTWAASQIVFADYAMGPKNRNSMAKSVEPKTPGEKQLCGSLKVHKPGGFVNINYFGLVFILTIATFVTVVDLVLLRLLIVLKSFRPAAISARIDRWLQDGVWQLQRHAYEGHGQGDWEHLEKEVPVTALETALSDLPIGSSHTPNMVMSPVSPISPMSTKKDGGNTTTLGTSMRSGSTNSSTIGSHPPHHGEVVQPSATATVPRSR</sequence>
<protein>
    <submittedName>
        <fullName evidence="3">Uncharacterized protein</fullName>
    </submittedName>
</protein>
<dbReference type="Proteomes" id="UP000799778">
    <property type="component" value="Unassembled WGS sequence"/>
</dbReference>
<name>A0A6A5Y8S9_9PLEO</name>
<feature type="transmembrane region" description="Helical" evidence="2">
    <location>
        <begin position="36"/>
        <end position="60"/>
    </location>
</feature>
<dbReference type="AlphaFoldDB" id="A0A6A5Y8S9"/>
<gene>
    <name evidence="3" type="ORF">BU24DRAFT_487495</name>
</gene>
<dbReference type="RefSeq" id="XP_033389323.1">
    <property type="nucleotide sequence ID" value="XM_033533457.1"/>
</dbReference>
<dbReference type="EMBL" id="ML978066">
    <property type="protein sequence ID" value="KAF2020984.1"/>
    <property type="molecule type" value="Genomic_DNA"/>
</dbReference>
<organism evidence="3 4">
    <name type="scientific">Aaosphaeria arxii CBS 175.79</name>
    <dbReference type="NCBI Taxonomy" id="1450172"/>
    <lineage>
        <taxon>Eukaryota</taxon>
        <taxon>Fungi</taxon>
        <taxon>Dikarya</taxon>
        <taxon>Ascomycota</taxon>
        <taxon>Pezizomycotina</taxon>
        <taxon>Dothideomycetes</taxon>
        <taxon>Pleosporomycetidae</taxon>
        <taxon>Pleosporales</taxon>
        <taxon>Pleosporales incertae sedis</taxon>
        <taxon>Aaosphaeria</taxon>
    </lineage>
</organism>
<evidence type="ECO:0000256" key="2">
    <source>
        <dbReference type="SAM" id="Phobius"/>
    </source>
</evidence>
<keyword evidence="2" id="KW-0472">Membrane</keyword>
<keyword evidence="4" id="KW-1185">Reference proteome</keyword>
<accession>A0A6A5Y8S9</accession>
<keyword evidence="2" id="KW-1133">Transmembrane helix</keyword>
<feature type="compositionally biased region" description="Polar residues" evidence="1">
    <location>
        <begin position="690"/>
        <end position="700"/>
    </location>
</feature>
<reference evidence="3" key="1">
    <citation type="journal article" date="2020" name="Stud. Mycol.">
        <title>101 Dothideomycetes genomes: a test case for predicting lifestyles and emergence of pathogens.</title>
        <authorList>
            <person name="Haridas S."/>
            <person name="Albert R."/>
            <person name="Binder M."/>
            <person name="Bloem J."/>
            <person name="Labutti K."/>
            <person name="Salamov A."/>
            <person name="Andreopoulos B."/>
            <person name="Baker S."/>
            <person name="Barry K."/>
            <person name="Bills G."/>
            <person name="Bluhm B."/>
            <person name="Cannon C."/>
            <person name="Castanera R."/>
            <person name="Culley D."/>
            <person name="Daum C."/>
            <person name="Ezra D."/>
            <person name="Gonzalez J."/>
            <person name="Henrissat B."/>
            <person name="Kuo A."/>
            <person name="Liang C."/>
            <person name="Lipzen A."/>
            <person name="Lutzoni F."/>
            <person name="Magnuson J."/>
            <person name="Mondo S."/>
            <person name="Nolan M."/>
            <person name="Ohm R."/>
            <person name="Pangilinan J."/>
            <person name="Park H.-J."/>
            <person name="Ramirez L."/>
            <person name="Alfaro M."/>
            <person name="Sun H."/>
            <person name="Tritt A."/>
            <person name="Yoshinaga Y."/>
            <person name="Zwiers L.-H."/>
            <person name="Turgeon B."/>
            <person name="Goodwin S."/>
            <person name="Spatafora J."/>
            <person name="Crous P."/>
            <person name="Grigoriev I."/>
        </authorList>
    </citation>
    <scope>NUCLEOTIDE SEQUENCE</scope>
    <source>
        <strain evidence="3">CBS 175.79</strain>
    </source>
</reference>
<feature type="transmembrane region" description="Helical" evidence="2">
    <location>
        <begin position="548"/>
        <end position="569"/>
    </location>
</feature>
<feature type="region of interest" description="Disordered" evidence="1">
    <location>
        <begin position="645"/>
        <end position="700"/>
    </location>
</feature>
<keyword evidence="2" id="KW-0812">Transmembrane</keyword>
<dbReference type="GeneID" id="54290854"/>
<feature type="compositionally biased region" description="Polar residues" evidence="1">
    <location>
        <begin position="658"/>
        <end position="678"/>
    </location>
</feature>
<dbReference type="OrthoDB" id="3540210at2759"/>
<evidence type="ECO:0000256" key="1">
    <source>
        <dbReference type="SAM" id="MobiDB-lite"/>
    </source>
</evidence>
<evidence type="ECO:0000313" key="3">
    <source>
        <dbReference type="EMBL" id="KAF2020984.1"/>
    </source>
</evidence>
<evidence type="ECO:0000313" key="4">
    <source>
        <dbReference type="Proteomes" id="UP000799778"/>
    </source>
</evidence>
<proteinExistence type="predicted"/>